<accession>G0NBG8</accession>
<keyword evidence="1" id="KW-1133">Transmembrane helix</keyword>
<dbReference type="HOGENOM" id="CLU_1483256_0_0_1"/>
<protein>
    <submittedName>
        <fullName evidence="2">Uncharacterized protein</fullName>
    </submittedName>
</protein>
<dbReference type="EMBL" id="GL379858">
    <property type="protein sequence ID" value="EGT57037.1"/>
    <property type="molecule type" value="Genomic_DNA"/>
</dbReference>
<keyword evidence="3" id="KW-1185">Reference proteome</keyword>
<proteinExistence type="predicted"/>
<dbReference type="InParanoid" id="G0NBG8"/>
<evidence type="ECO:0000313" key="3">
    <source>
        <dbReference type="Proteomes" id="UP000008068"/>
    </source>
</evidence>
<dbReference type="OrthoDB" id="10516515at2759"/>
<feature type="transmembrane region" description="Helical" evidence="1">
    <location>
        <begin position="126"/>
        <end position="149"/>
    </location>
</feature>
<feature type="transmembrane region" description="Helical" evidence="1">
    <location>
        <begin position="88"/>
        <end position="114"/>
    </location>
</feature>
<keyword evidence="1" id="KW-0812">Transmembrane</keyword>
<name>G0NBG8_CAEBE</name>
<sequence>MQLLRLQTVARPGKLFDKYPNNLKVFEQPGIYIFADLRNSDLTNYVMIFTVVALFAIASFVYISIYWETRVDKKIKSNRNIRQRIKGLHNFVSQSLMMSLFITISSCLIFKSFFNDPTEDSRIANTIAYTCLCGASIPSQILMISRNSVYRNFVLRRKKSVVVIPDVSAHIHVHRRSIPPNT</sequence>
<evidence type="ECO:0000313" key="2">
    <source>
        <dbReference type="EMBL" id="EGT57037.1"/>
    </source>
</evidence>
<feature type="transmembrane region" description="Helical" evidence="1">
    <location>
        <begin position="45"/>
        <end position="67"/>
    </location>
</feature>
<dbReference type="AlphaFoldDB" id="G0NBG8"/>
<gene>
    <name evidence="2" type="ORF">CAEBREN_08509</name>
</gene>
<dbReference type="Pfam" id="PF10318">
    <property type="entry name" value="7TM_GPCR_Srh"/>
    <property type="match status" value="1"/>
</dbReference>
<dbReference type="eggNOG" id="ENOG502TIH3">
    <property type="taxonomic scope" value="Eukaryota"/>
</dbReference>
<organism evidence="3">
    <name type="scientific">Caenorhabditis brenneri</name>
    <name type="common">Nematode worm</name>
    <dbReference type="NCBI Taxonomy" id="135651"/>
    <lineage>
        <taxon>Eukaryota</taxon>
        <taxon>Metazoa</taxon>
        <taxon>Ecdysozoa</taxon>
        <taxon>Nematoda</taxon>
        <taxon>Chromadorea</taxon>
        <taxon>Rhabditida</taxon>
        <taxon>Rhabditina</taxon>
        <taxon>Rhabditomorpha</taxon>
        <taxon>Rhabditoidea</taxon>
        <taxon>Rhabditidae</taxon>
        <taxon>Peloderinae</taxon>
        <taxon>Caenorhabditis</taxon>
    </lineage>
</organism>
<reference evidence="3" key="1">
    <citation type="submission" date="2011-07" db="EMBL/GenBank/DDBJ databases">
        <authorList>
            <consortium name="Caenorhabditis brenneri Sequencing and Analysis Consortium"/>
            <person name="Wilson R.K."/>
        </authorList>
    </citation>
    <scope>NUCLEOTIDE SEQUENCE [LARGE SCALE GENOMIC DNA]</scope>
    <source>
        <strain evidence="3">PB2801</strain>
    </source>
</reference>
<evidence type="ECO:0000256" key="1">
    <source>
        <dbReference type="SAM" id="Phobius"/>
    </source>
</evidence>
<keyword evidence="1" id="KW-0472">Membrane</keyword>
<dbReference type="Proteomes" id="UP000008068">
    <property type="component" value="Unassembled WGS sequence"/>
</dbReference>
<dbReference type="InterPro" id="IPR019422">
    <property type="entry name" value="7TM_GPCR_serpentine_rcpt_Srh"/>
</dbReference>